<dbReference type="Proteomes" id="UP001302349">
    <property type="component" value="Chromosome"/>
</dbReference>
<evidence type="ECO:0000313" key="1">
    <source>
        <dbReference type="EMBL" id="WOK04835.1"/>
    </source>
</evidence>
<dbReference type="RefSeq" id="WP_317487635.1">
    <property type="nucleotide sequence ID" value="NZ_CP136051.1"/>
</dbReference>
<keyword evidence="2" id="KW-1185">Reference proteome</keyword>
<reference evidence="1 2" key="1">
    <citation type="journal article" date="2023" name="Microbiol. Resour. Announc.">
        <title>Complete Genome Sequence of Imperialibacter roseus strain P4T.</title>
        <authorList>
            <person name="Tizabi D.R."/>
            <person name="Bachvaroff T."/>
            <person name="Hill R.T."/>
        </authorList>
    </citation>
    <scope>NUCLEOTIDE SEQUENCE [LARGE SCALE GENOMIC DNA]</scope>
    <source>
        <strain evidence="1 2">P4T</strain>
    </source>
</reference>
<accession>A0ABZ0IKI4</accession>
<proteinExistence type="predicted"/>
<gene>
    <name evidence="1" type="ORF">RT717_17265</name>
</gene>
<name>A0ABZ0IKI4_9BACT</name>
<evidence type="ECO:0000313" key="2">
    <source>
        <dbReference type="Proteomes" id="UP001302349"/>
    </source>
</evidence>
<dbReference type="EMBL" id="CP136051">
    <property type="protein sequence ID" value="WOK04835.1"/>
    <property type="molecule type" value="Genomic_DNA"/>
</dbReference>
<organism evidence="1 2">
    <name type="scientific">Imperialibacter roseus</name>
    <dbReference type="NCBI Taxonomy" id="1324217"/>
    <lineage>
        <taxon>Bacteria</taxon>
        <taxon>Pseudomonadati</taxon>
        <taxon>Bacteroidota</taxon>
        <taxon>Cytophagia</taxon>
        <taxon>Cytophagales</taxon>
        <taxon>Flammeovirgaceae</taxon>
        <taxon>Imperialibacter</taxon>
    </lineage>
</organism>
<protein>
    <submittedName>
        <fullName evidence="1">Uncharacterized protein</fullName>
    </submittedName>
</protein>
<sequence length="44" mass="4820">MKDAVKDALRAEKAMNEALKREKASRGGKKQLVAPKVIVVAEKI</sequence>